<evidence type="ECO:0000313" key="3">
    <source>
        <dbReference type="Proteomes" id="UP000011657"/>
    </source>
</evidence>
<keyword evidence="1" id="KW-0472">Membrane</keyword>
<reference evidence="2 3" key="1">
    <citation type="journal article" date="2014" name="PLoS Genet.">
        <title>Phylogenetically driven sequencing of extremely halophilic archaea reveals strategies for static and dynamic osmo-response.</title>
        <authorList>
            <person name="Becker E.A."/>
            <person name="Seitzer P.M."/>
            <person name="Tritt A."/>
            <person name="Larsen D."/>
            <person name="Krusor M."/>
            <person name="Yao A.I."/>
            <person name="Wu D."/>
            <person name="Madern D."/>
            <person name="Eisen J.A."/>
            <person name="Darling A.E."/>
            <person name="Facciotti M.T."/>
        </authorList>
    </citation>
    <scope>NUCLEOTIDE SEQUENCE [LARGE SCALE GENOMIC DNA]</scope>
    <source>
        <strain evidence="2 3">JCM 13891</strain>
    </source>
</reference>
<dbReference type="EMBL" id="AOIS01000047">
    <property type="protein sequence ID" value="ELZ16808.1"/>
    <property type="molecule type" value="Genomic_DNA"/>
</dbReference>
<dbReference type="AlphaFoldDB" id="M0C2A8"/>
<organism evidence="2 3">
    <name type="scientific">Haloterrigena salina JCM 13891</name>
    <dbReference type="NCBI Taxonomy" id="1227488"/>
    <lineage>
        <taxon>Archaea</taxon>
        <taxon>Methanobacteriati</taxon>
        <taxon>Methanobacteriota</taxon>
        <taxon>Stenosarchaea group</taxon>
        <taxon>Halobacteria</taxon>
        <taxon>Halobacteriales</taxon>
        <taxon>Natrialbaceae</taxon>
        <taxon>Haloterrigena</taxon>
    </lineage>
</organism>
<keyword evidence="1" id="KW-0812">Transmembrane</keyword>
<dbReference type="Proteomes" id="UP000011657">
    <property type="component" value="Unassembled WGS sequence"/>
</dbReference>
<protein>
    <submittedName>
        <fullName evidence="2">Uncharacterized protein</fullName>
    </submittedName>
</protein>
<keyword evidence="3" id="KW-1185">Reference proteome</keyword>
<name>M0C2A8_9EURY</name>
<proteinExistence type="predicted"/>
<sequence>MNNFCGVYLLFLSFYSCISGLSELFLIQLSNLGKKVDEFLIPILLVSVRDKQVGYKRPKKGNENP</sequence>
<evidence type="ECO:0000313" key="2">
    <source>
        <dbReference type="EMBL" id="ELZ16808.1"/>
    </source>
</evidence>
<accession>M0C2A8</accession>
<keyword evidence="1" id="KW-1133">Transmembrane helix</keyword>
<evidence type="ECO:0000256" key="1">
    <source>
        <dbReference type="SAM" id="Phobius"/>
    </source>
</evidence>
<comment type="caution">
    <text evidence="2">The sequence shown here is derived from an EMBL/GenBank/DDBJ whole genome shotgun (WGS) entry which is preliminary data.</text>
</comment>
<feature type="transmembrane region" description="Helical" evidence="1">
    <location>
        <begin position="6"/>
        <end position="27"/>
    </location>
</feature>
<gene>
    <name evidence="2" type="ORF">C477_14383</name>
</gene>